<sequence length="75" mass="8310">MKTTADLRRMLIEDFQALRSGNITRSEARTRAYLAKQIVDTMKLEMIAAAANTNKFDPVVIEVDSPSPLTVLAAE</sequence>
<proteinExistence type="predicted"/>
<organism evidence="1 2">
    <name type="scientific">Azospirillum himalayense</name>
    <dbReference type="NCBI Taxonomy" id="654847"/>
    <lineage>
        <taxon>Bacteria</taxon>
        <taxon>Pseudomonadati</taxon>
        <taxon>Pseudomonadota</taxon>
        <taxon>Alphaproteobacteria</taxon>
        <taxon>Rhodospirillales</taxon>
        <taxon>Azospirillaceae</taxon>
        <taxon>Azospirillum</taxon>
    </lineage>
</organism>
<accession>A0ABW0G3G6</accession>
<gene>
    <name evidence="1" type="ORF">ACFPMG_10670</name>
</gene>
<dbReference type="Proteomes" id="UP001596166">
    <property type="component" value="Unassembled WGS sequence"/>
</dbReference>
<dbReference type="EMBL" id="JBHSLC010000013">
    <property type="protein sequence ID" value="MFC5355469.1"/>
    <property type="molecule type" value="Genomic_DNA"/>
</dbReference>
<keyword evidence="2" id="KW-1185">Reference proteome</keyword>
<dbReference type="RefSeq" id="WP_376995103.1">
    <property type="nucleotide sequence ID" value="NZ_JBHSLC010000013.1"/>
</dbReference>
<name>A0ABW0G3G6_9PROT</name>
<protein>
    <submittedName>
        <fullName evidence="1">Uncharacterized protein</fullName>
    </submittedName>
</protein>
<evidence type="ECO:0000313" key="2">
    <source>
        <dbReference type="Proteomes" id="UP001596166"/>
    </source>
</evidence>
<reference evidence="2" key="1">
    <citation type="journal article" date="2019" name="Int. J. Syst. Evol. Microbiol.">
        <title>The Global Catalogue of Microorganisms (GCM) 10K type strain sequencing project: providing services to taxonomists for standard genome sequencing and annotation.</title>
        <authorList>
            <consortium name="The Broad Institute Genomics Platform"/>
            <consortium name="The Broad Institute Genome Sequencing Center for Infectious Disease"/>
            <person name="Wu L."/>
            <person name="Ma J."/>
        </authorList>
    </citation>
    <scope>NUCLEOTIDE SEQUENCE [LARGE SCALE GENOMIC DNA]</scope>
    <source>
        <strain evidence="2">CCUG 58760</strain>
    </source>
</reference>
<comment type="caution">
    <text evidence="1">The sequence shown here is derived from an EMBL/GenBank/DDBJ whole genome shotgun (WGS) entry which is preliminary data.</text>
</comment>
<evidence type="ECO:0000313" key="1">
    <source>
        <dbReference type="EMBL" id="MFC5355469.1"/>
    </source>
</evidence>